<dbReference type="PANTHER" id="PTHR23220:SF118">
    <property type="entry name" value="INTEGRIN ALPHA-X"/>
    <property type="match status" value="1"/>
</dbReference>
<name>A0ABV0R0S5_9TELE</name>
<reference evidence="1 2" key="1">
    <citation type="submission" date="2021-06" db="EMBL/GenBank/DDBJ databases">
        <authorList>
            <person name="Palmer J.M."/>
        </authorList>
    </citation>
    <scope>NUCLEOTIDE SEQUENCE [LARGE SCALE GENOMIC DNA]</scope>
    <source>
        <strain evidence="1 2">XC_2019</strain>
        <tissue evidence="1">Muscle</tissue>
    </source>
</reference>
<proteinExistence type="predicted"/>
<dbReference type="EMBL" id="JAHRIN010028763">
    <property type="protein sequence ID" value="MEQ2201723.1"/>
    <property type="molecule type" value="Genomic_DNA"/>
</dbReference>
<evidence type="ECO:0000313" key="1">
    <source>
        <dbReference type="EMBL" id="MEQ2201723.1"/>
    </source>
</evidence>
<organism evidence="1 2">
    <name type="scientific">Xenoophorus captivus</name>
    <dbReference type="NCBI Taxonomy" id="1517983"/>
    <lineage>
        <taxon>Eukaryota</taxon>
        <taxon>Metazoa</taxon>
        <taxon>Chordata</taxon>
        <taxon>Craniata</taxon>
        <taxon>Vertebrata</taxon>
        <taxon>Euteleostomi</taxon>
        <taxon>Actinopterygii</taxon>
        <taxon>Neopterygii</taxon>
        <taxon>Teleostei</taxon>
        <taxon>Neoteleostei</taxon>
        <taxon>Acanthomorphata</taxon>
        <taxon>Ovalentaria</taxon>
        <taxon>Atherinomorphae</taxon>
        <taxon>Cyprinodontiformes</taxon>
        <taxon>Goodeidae</taxon>
        <taxon>Xenoophorus</taxon>
    </lineage>
</organism>
<evidence type="ECO:0000313" key="2">
    <source>
        <dbReference type="Proteomes" id="UP001434883"/>
    </source>
</evidence>
<sequence length="129" mass="14041">MENDGQGSIYIFRGEGRGRINPTYSQRIAASEIQSGLKLFGISISQSSYDQSGDGLPDLAVGSKGNVILLRLVQKTLSIQSRMSSDSRLKAVFIVSYGLNTNSELDRRIFVTANATRYNKSAESTALQS</sequence>
<dbReference type="PANTHER" id="PTHR23220">
    <property type="entry name" value="INTEGRIN ALPHA"/>
    <property type="match status" value="1"/>
</dbReference>
<gene>
    <name evidence="1" type="ORF">XENOCAPTIV_017076</name>
</gene>
<dbReference type="InterPro" id="IPR028994">
    <property type="entry name" value="Integrin_alpha_N"/>
</dbReference>
<dbReference type="Proteomes" id="UP001434883">
    <property type="component" value="Unassembled WGS sequence"/>
</dbReference>
<keyword evidence="2" id="KW-1185">Reference proteome</keyword>
<protein>
    <submittedName>
        <fullName evidence="1">Uncharacterized protein</fullName>
    </submittedName>
</protein>
<accession>A0ABV0R0S5</accession>
<dbReference type="SUPFAM" id="SSF69318">
    <property type="entry name" value="Integrin alpha N-terminal domain"/>
    <property type="match status" value="1"/>
</dbReference>
<comment type="caution">
    <text evidence="1">The sequence shown here is derived from an EMBL/GenBank/DDBJ whole genome shotgun (WGS) entry which is preliminary data.</text>
</comment>
<dbReference type="Gene3D" id="2.130.10.130">
    <property type="entry name" value="Integrin alpha, N-terminal"/>
    <property type="match status" value="1"/>
</dbReference>